<proteinExistence type="predicted"/>
<gene>
    <name evidence="1" type="ORF">MMAB1_1651</name>
</gene>
<name>A0A0X3BMM7_9EURY</name>
<accession>A0A0X3BMM7</accession>
<evidence type="ECO:0000313" key="2">
    <source>
        <dbReference type="Proteomes" id="UP000069850"/>
    </source>
</evidence>
<protein>
    <submittedName>
        <fullName evidence="1">Uncharacterized protein</fullName>
    </submittedName>
</protein>
<dbReference type="KEGG" id="mema:MMAB1_1651"/>
<dbReference type="EMBL" id="LT158599">
    <property type="protein sequence ID" value="CVK32864.1"/>
    <property type="molecule type" value="Genomic_DNA"/>
</dbReference>
<organism evidence="1 2">
    <name type="scientific">Methanoculleus bourgensis</name>
    <dbReference type="NCBI Taxonomy" id="83986"/>
    <lineage>
        <taxon>Archaea</taxon>
        <taxon>Methanobacteriati</taxon>
        <taxon>Methanobacteriota</taxon>
        <taxon>Stenosarchaea group</taxon>
        <taxon>Methanomicrobia</taxon>
        <taxon>Methanomicrobiales</taxon>
        <taxon>Methanomicrobiaceae</taxon>
        <taxon>Methanoculleus</taxon>
    </lineage>
</organism>
<reference evidence="1 2" key="1">
    <citation type="submission" date="2016-01" db="EMBL/GenBank/DDBJ databases">
        <authorList>
            <person name="Manzoor S."/>
        </authorList>
    </citation>
    <scope>NUCLEOTIDE SEQUENCE [LARGE SCALE GENOMIC DNA]</scope>
    <source>
        <strain evidence="1">Methanoculleus sp MAB1</strain>
    </source>
</reference>
<dbReference type="AlphaFoldDB" id="A0A0X3BMM7"/>
<evidence type="ECO:0000313" key="1">
    <source>
        <dbReference type="EMBL" id="CVK32864.1"/>
    </source>
</evidence>
<dbReference type="Proteomes" id="UP000069850">
    <property type="component" value="Chromosome 1"/>
</dbReference>
<sequence length="76" mass="8902">MRWRSLAPHQDPQHKVKRSTRWLYNKLLEECGASVGVVQEGGTCPTIARQQLFKDRYDVERKGYTKRRRQGGKCLV</sequence>